<evidence type="ECO:0000256" key="2">
    <source>
        <dbReference type="ARBA" id="ARBA00023242"/>
    </source>
</evidence>
<dbReference type="InterPro" id="IPR036142">
    <property type="entry name" value="ENT_dom-like_sf"/>
</dbReference>
<dbReference type="Gene3D" id="1.10.1240.40">
    <property type="entry name" value="ENT domain"/>
    <property type="match status" value="1"/>
</dbReference>
<dbReference type="Gramene" id="Zm00001eb358020_T001">
    <property type="protein sequence ID" value="Zm00001eb358020_P001"/>
    <property type="gene ID" value="Zm00001eb358020"/>
</dbReference>
<reference evidence="7" key="1">
    <citation type="journal article" date="2009" name="Science">
        <title>The B73 maize genome: complexity, diversity, and dynamics.</title>
        <authorList>
            <person name="Schnable P.S."/>
            <person name="Ware D."/>
            <person name="Fulton R.S."/>
            <person name="Stein J.C."/>
            <person name="Wei F."/>
            <person name="Pasternak S."/>
            <person name="Liang C."/>
            <person name="Zhang J."/>
            <person name="Fulton L."/>
            <person name="Graves T.A."/>
            <person name="Minx P."/>
            <person name="Reily A.D."/>
            <person name="Courtney L."/>
            <person name="Kruchowski S.S."/>
            <person name="Tomlinson C."/>
            <person name="Strong C."/>
            <person name="Delehaunty K."/>
            <person name="Fronick C."/>
            <person name="Courtney B."/>
            <person name="Rock S.M."/>
            <person name="Belter E."/>
            <person name="Du F."/>
            <person name="Kim K."/>
            <person name="Abbott R.M."/>
            <person name="Cotton M."/>
            <person name="Levy A."/>
            <person name="Marchetto P."/>
            <person name="Ochoa K."/>
            <person name="Jackson S.M."/>
            <person name="Gillam B."/>
            <person name="Chen W."/>
            <person name="Yan L."/>
            <person name="Higginbotham J."/>
            <person name="Cardenas M."/>
            <person name="Waligorski J."/>
            <person name="Applebaum E."/>
            <person name="Phelps L."/>
            <person name="Falcone J."/>
            <person name="Kanchi K."/>
            <person name="Thane T."/>
            <person name="Scimone A."/>
            <person name="Thane N."/>
            <person name="Henke J."/>
            <person name="Wang T."/>
            <person name="Ruppert J."/>
            <person name="Shah N."/>
            <person name="Rotter K."/>
            <person name="Hodges J."/>
            <person name="Ingenthron E."/>
            <person name="Cordes M."/>
            <person name="Kohlberg S."/>
            <person name="Sgro J."/>
            <person name="Delgado B."/>
            <person name="Mead K."/>
            <person name="Chinwalla A."/>
            <person name="Leonard S."/>
            <person name="Crouse K."/>
            <person name="Collura K."/>
            <person name="Kudrna D."/>
            <person name="Currie J."/>
            <person name="He R."/>
            <person name="Angelova A."/>
            <person name="Rajasekar S."/>
            <person name="Mueller T."/>
            <person name="Lomeli R."/>
            <person name="Scara G."/>
            <person name="Ko A."/>
            <person name="Delaney K."/>
            <person name="Wissotski M."/>
            <person name="Lopez G."/>
            <person name="Campos D."/>
            <person name="Braidotti M."/>
            <person name="Ashley E."/>
            <person name="Golser W."/>
            <person name="Kim H."/>
            <person name="Lee S."/>
            <person name="Lin J."/>
            <person name="Dujmic Z."/>
            <person name="Kim W."/>
            <person name="Talag J."/>
            <person name="Zuccolo A."/>
            <person name="Fan C."/>
            <person name="Sebastian A."/>
            <person name="Kramer M."/>
            <person name="Spiegel L."/>
            <person name="Nascimento L."/>
            <person name="Zutavern T."/>
            <person name="Miller B."/>
            <person name="Ambroise C."/>
            <person name="Muller S."/>
            <person name="Spooner W."/>
            <person name="Narechania A."/>
            <person name="Ren L."/>
            <person name="Wei S."/>
            <person name="Kumari S."/>
            <person name="Faga B."/>
            <person name="Levy M.J."/>
            <person name="McMahan L."/>
            <person name="Van Buren P."/>
            <person name="Vaughn M.W."/>
            <person name="Ying K."/>
            <person name="Yeh C.-T."/>
            <person name="Emrich S.J."/>
            <person name="Jia Y."/>
            <person name="Kalyanaraman A."/>
            <person name="Hsia A.-P."/>
            <person name="Barbazuk W.B."/>
            <person name="Baucom R.S."/>
            <person name="Brutnell T.P."/>
            <person name="Carpita N.C."/>
            <person name="Chaparro C."/>
            <person name="Chia J.-M."/>
            <person name="Deragon J.-M."/>
            <person name="Estill J.C."/>
            <person name="Fu Y."/>
            <person name="Jeddeloh J.A."/>
            <person name="Han Y."/>
            <person name="Lee H."/>
            <person name="Li P."/>
            <person name="Lisch D.R."/>
            <person name="Liu S."/>
            <person name="Liu Z."/>
            <person name="Nagel D.H."/>
            <person name="McCann M.C."/>
            <person name="SanMiguel P."/>
            <person name="Myers A.M."/>
            <person name="Nettleton D."/>
            <person name="Nguyen J."/>
            <person name="Penning B.W."/>
            <person name="Ponnala L."/>
            <person name="Schneider K.L."/>
            <person name="Schwartz D.C."/>
            <person name="Sharma A."/>
            <person name="Soderlund C."/>
            <person name="Springer N.M."/>
            <person name="Sun Q."/>
            <person name="Wang H."/>
            <person name="Waterman M."/>
            <person name="Westerman R."/>
            <person name="Wolfgruber T.K."/>
            <person name="Yang L."/>
            <person name="Yu Y."/>
            <person name="Zhang L."/>
            <person name="Zhou S."/>
            <person name="Zhu Q."/>
            <person name="Bennetzen J.L."/>
            <person name="Dawe R.K."/>
            <person name="Jiang J."/>
            <person name="Jiang N."/>
            <person name="Presting G.G."/>
            <person name="Wessler S.R."/>
            <person name="Aluru S."/>
            <person name="Martienssen R.A."/>
            <person name="Clifton S.W."/>
            <person name="McCombie W.R."/>
            <person name="Wing R.A."/>
            <person name="Wilson R.K."/>
        </authorList>
    </citation>
    <scope>NUCLEOTIDE SEQUENCE [LARGE SCALE GENOMIC DNA]</scope>
    <source>
        <strain evidence="7">cv. B73</strain>
    </source>
</reference>
<dbReference type="Pfam" id="PF03735">
    <property type="entry name" value="ENT"/>
    <property type="match status" value="1"/>
</dbReference>
<feature type="region of interest" description="Disordered" evidence="3">
    <location>
        <begin position="225"/>
        <end position="318"/>
    </location>
</feature>
<dbReference type="OMA" id="HEEACDV"/>
<dbReference type="EMBL" id="CM000784">
    <property type="protein sequence ID" value="AQK96544.1"/>
    <property type="molecule type" value="Genomic_DNA"/>
</dbReference>
<feature type="compositionally biased region" description="Acidic residues" evidence="3">
    <location>
        <begin position="257"/>
        <end position="267"/>
    </location>
</feature>
<evidence type="ECO:0000256" key="1">
    <source>
        <dbReference type="ARBA" id="ARBA00004123"/>
    </source>
</evidence>
<protein>
    <submittedName>
        <fullName evidence="5">Plant Tudor-like RNA-binding protein</fullName>
    </submittedName>
</protein>
<feature type="compositionally biased region" description="Basic and acidic residues" evidence="3">
    <location>
        <begin position="284"/>
        <end position="318"/>
    </location>
</feature>
<dbReference type="PANTHER" id="PTHR33432:SF35">
    <property type="entry name" value="OS01G0611200 PROTEIN"/>
    <property type="match status" value="1"/>
</dbReference>
<dbReference type="InterPro" id="IPR008395">
    <property type="entry name" value="Agenet-like_dom"/>
</dbReference>
<evidence type="ECO:0000259" key="4">
    <source>
        <dbReference type="PROSITE" id="PS51138"/>
    </source>
</evidence>
<organism evidence="5">
    <name type="scientific">Zea mays</name>
    <name type="common">Maize</name>
    <dbReference type="NCBI Taxonomy" id="4577"/>
    <lineage>
        <taxon>Eukaryota</taxon>
        <taxon>Viridiplantae</taxon>
        <taxon>Streptophyta</taxon>
        <taxon>Embryophyta</taxon>
        <taxon>Tracheophyta</taxon>
        <taxon>Spermatophyta</taxon>
        <taxon>Magnoliopsida</taxon>
        <taxon>Liliopsida</taxon>
        <taxon>Poales</taxon>
        <taxon>Poaceae</taxon>
        <taxon>PACMAD clade</taxon>
        <taxon>Panicoideae</taxon>
        <taxon>Andropogonodae</taxon>
        <taxon>Andropogoneae</taxon>
        <taxon>Tripsacinae</taxon>
        <taxon>Zea</taxon>
    </lineage>
</organism>
<dbReference type="InterPro" id="IPR005491">
    <property type="entry name" value="ENT_dom"/>
</dbReference>
<dbReference type="SMR" id="A0A1D6FYZ4"/>
<evidence type="ECO:0000313" key="6">
    <source>
        <dbReference type="EnsemblPlants" id="Zm00001eb358020_P001"/>
    </source>
</evidence>
<feature type="domain" description="ENT" evidence="4">
    <location>
        <begin position="323"/>
        <end position="386"/>
    </location>
</feature>
<evidence type="ECO:0000313" key="5">
    <source>
        <dbReference type="EMBL" id="AQK96544.1"/>
    </source>
</evidence>
<dbReference type="GO" id="GO:0005634">
    <property type="term" value="C:nucleus"/>
    <property type="evidence" value="ECO:0000318"/>
    <property type="project" value="GO_Central"/>
</dbReference>
<dbReference type="SMART" id="SM01191">
    <property type="entry name" value="ENT"/>
    <property type="match status" value="1"/>
</dbReference>
<dbReference type="InterPro" id="IPR033485">
    <property type="entry name" value="EMSY-LIKE_plant"/>
</dbReference>
<evidence type="ECO:0000313" key="7">
    <source>
        <dbReference type="Proteomes" id="UP000007305"/>
    </source>
</evidence>
<accession>A0A1D6FYZ4</accession>
<dbReference type="AlphaFoldDB" id="A0A1D6FYZ4"/>
<keyword evidence="2" id="KW-0539">Nucleus</keyword>
<proteinExistence type="predicted"/>
<reference evidence="5" key="2">
    <citation type="submission" date="2015-12" db="EMBL/GenBank/DDBJ databases">
        <title>Update maize B73 reference genome by single molecule sequencing technologies.</title>
        <authorList>
            <consortium name="Maize Genome Sequencing Project"/>
            <person name="Ware D."/>
        </authorList>
    </citation>
    <scope>NUCLEOTIDE SEQUENCE</scope>
    <source>
        <tissue evidence="5">Seedling</tissue>
    </source>
</reference>
<keyword evidence="7" id="KW-1185">Reference proteome</keyword>
<comment type="subcellular location">
    <subcellularLocation>
        <location evidence="1">Nucleus</location>
    </subcellularLocation>
</comment>
<feature type="compositionally biased region" description="Basic and acidic residues" evidence="3">
    <location>
        <begin position="247"/>
        <end position="256"/>
    </location>
</feature>
<feature type="compositionally biased region" description="Low complexity" evidence="3">
    <location>
        <begin position="268"/>
        <end position="283"/>
    </location>
</feature>
<reference evidence="6" key="4">
    <citation type="submission" date="2021-05" db="UniProtKB">
        <authorList>
            <consortium name="EnsemblPlants"/>
        </authorList>
    </citation>
    <scope>IDENTIFICATION</scope>
    <source>
        <strain evidence="6">cv. B73</strain>
    </source>
</reference>
<dbReference type="SUPFAM" id="SSF158639">
    <property type="entry name" value="ENT-like"/>
    <property type="match status" value="1"/>
</dbReference>
<dbReference type="GO" id="GO:0050832">
    <property type="term" value="P:defense response to fungus"/>
    <property type="evidence" value="ECO:0007669"/>
    <property type="project" value="InterPro"/>
</dbReference>
<dbReference type="eggNOG" id="KOG4675">
    <property type="taxonomic scope" value="Eukaryota"/>
</dbReference>
<evidence type="ECO:0000256" key="3">
    <source>
        <dbReference type="SAM" id="MobiDB-lite"/>
    </source>
</evidence>
<name>A0A1D6FYZ4_MAIZE</name>
<reference evidence="6" key="3">
    <citation type="submission" date="2019-07" db="EMBL/GenBank/DDBJ databases">
        <authorList>
            <person name="Seetharam A."/>
            <person name="Woodhouse M."/>
            <person name="Cannon E."/>
        </authorList>
    </citation>
    <scope>NUCLEOTIDE SEQUENCE [LARGE SCALE GENOMIC DNA]</scope>
    <source>
        <strain evidence="6">cv. B73</strain>
    </source>
</reference>
<dbReference type="Pfam" id="PF05641">
    <property type="entry name" value="Agenet"/>
    <property type="match status" value="1"/>
</dbReference>
<dbReference type="ExpressionAtlas" id="A0A1D6FYZ4">
    <property type="expression patterns" value="baseline"/>
</dbReference>
<gene>
    <name evidence="5" type="ORF">ZEAMMB73_Zm00001d011327</name>
</gene>
<sequence>MRIRKGDQVEVWTQEAVTPVGAWRGGEVTWGNGHSYTLRWNGCGEVSGRISRKLLRPRPPPAPVPRHLDAGDIVEVFDEDSCLWKCAEVQGAAAAANVRHIDVKIVGAAKILTVPPRRIRVRQVLRHDGAWVVLPKDKDNHIAVPTAMPHRAVVLGKDVGTGNGNGGYKPMAPGVKKRCFGMLASDTSIVHANKRFDDDDTKRFKQKPRCGAEALVPNVCLSNKQDETSGKDCYNDVRTGINPDDDSDHRQQQHEHDEEDRGDDDQSYSDSSSDCPAAPSSRPRNVEKTNDQLQPVKKEAPPVKKEQPPIKEEPRCDDVAESRREQIHRLELEAYAALMKAFHACGNALSWEKEELLSDLRTNLHISNDEHLKAINVILNRKGRTR</sequence>
<dbReference type="PROSITE" id="PS51138">
    <property type="entry name" value="ENT"/>
    <property type="match status" value="1"/>
</dbReference>
<dbReference type="EnsemblPlants" id="Zm00001eb358020_T001">
    <property type="protein sequence ID" value="Zm00001eb358020_P001"/>
    <property type="gene ID" value="Zm00001eb358020"/>
</dbReference>
<feature type="compositionally biased region" description="Basic and acidic residues" evidence="3">
    <location>
        <begin position="225"/>
        <end position="235"/>
    </location>
</feature>
<dbReference type="Proteomes" id="UP000007305">
    <property type="component" value="Chromosome 8"/>
</dbReference>
<dbReference type="PANTHER" id="PTHR33432">
    <property type="entry name" value="PROTEIN EMSY-LIKE 4"/>
    <property type="match status" value="1"/>
</dbReference>